<organism evidence="9 10">
    <name type="scientific">Bellilinea caldifistulae</name>
    <dbReference type="NCBI Taxonomy" id="360411"/>
    <lineage>
        <taxon>Bacteria</taxon>
        <taxon>Bacillati</taxon>
        <taxon>Chloroflexota</taxon>
        <taxon>Anaerolineae</taxon>
        <taxon>Anaerolineales</taxon>
        <taxon>Anaerolineaceae</taxon>
        <taxon>Bellilinea</taxon>
    </lineage>
</organism>
<evidence type="ECO:0000256" key="6">
    <source>
        <dbReference type="PIRNR" id="PIRNR000077"/>
    </source>
</evidence>
<dbReference type="Pfam" id="PF00085">
    <property type="entry name" value="Thioredoxin"/>
    <property type="match status" value="1"/>
</dbReference>
<comment type="similarity">
    <text evidence="1 6">Belongs to the thioredoxin family.</text>
</comment>
<keyword evidence="3" id="KW-0249">Electron transport</keyword>
<dbReference type="GO" id="GO:0015035">
    <property type="term" value="F:protein-disulfide reductase activity"/>
    <property type="evidence" value="ECO:0007669"/>
    <property type="project" value="InterPro"/>
</dbReference>
<feature type="disulfide bond" description="Redox-active" evidence="7">
    <location>
        <begin position="32"/>
        <end position="35"/>
    </location>
</feature>
<evidence type="ECO:0000256" key="2">
    <source>
        <dbReference type="ARBA" id="ARBA00022448"/>
    </source>
</evidence>
<evidence type="ECO:0000256" key="7">
    <source>
        <dbReference type="PIRSR" id="PIRSR000077-4"/>
    </source>
</evidence>
<evidence type="ECO:0000259" key="8">
    <source>
        <dbReference type="PROSITE" id="PS51352"/>
    </source>
</evidence>
<dbReference type="PANTHER" id="PTHR45663">
    <property type="entry name" value="GEO12009P1"/>
    <property type="match status" value="1"/>
</dbReference>
<evidence type="ECO:0000313" key="10">
    <source>
        <dbReference type="Proteomes" id="UP000050514"/>
    </source>
</evidence>
<dbReference type="InterPro" id="IPR036249">
    <property type="entry name" value="Thioredoxin-like_sf"/>
</dbReference>
<feature type="domain" description="Thioredoxin" evidence="8">
    <location>
        <begin position="1"/>
        <end position="108"/>
    </location>
</feature>
<keyword evidence="5 7" id="KW-0676">Redox-active center</keyword>
<dbReference type="InterPro" id="IPR005746">
    <property type="entry name" value="Thioredoxin"/>
</dbReference>
<evidence type="ECO:0000256" key="1">
    <source>
        <dbReference type="ARBA" id="ARBA00008987"/>
    </source>
</evidence>
<proteinExistence type="inferred from homology"/>
<keyword evidence="4 7" id="KW-1015">Disulfide bond</keyword>
<dbReference type="InterPro" id="IPR013766">
    <property type="entry name" value="Thioredoxin_domain"/>
</dbReference>
<reference evidence="9 10" key="1">
    <citation type="submission" date="2015-07" db="EMBL/GenBank/DDBJ databases">
        <title>Draft genome of Bellilinea caldifistulae DSM 17877.</title>
        <authorList>
            <person name="Hemp J."/>
            <person name="Ward L.M."/>
            <person name="Pace L.A."/>
            <person name="Fischer W.W."/>
        </authorList>
    </citation>
    <scope>NUCLEOTIDE SEQUENCE [LARGE SCALE GENOMIC DNA]</scope>
    <source>
        <strain evidence="9 10">GOMI-1</strain>
    </source>
</reference>
<dbReference type="AlphaFoldDB" id="A0A0P6WWG7"/>
<dbReference type="GO" id="GO:0005829">
    <property type="term" value="C:cytosol"/>
    <property type="evidence" value="ECO:0007669"/>
    <property type="project" value="TreeGrafter"/>
</dbReference>
<evidence type="ECO:0000313" key="9">
    <source>
        <dbReference type="EMBL" id="KPL74623.1"/>
    </source>
</evidence>
<accession>A0A0P6WWG7</accession>
<evidence type="ECO:0000256" key="5">
    <source>
        <dbReference type="ARBA" id="ARBA00023284"/>
    </source>
</evidence>
<dbReference type="EMBL" id="LGHJ01000017">
    <property type="protein sequence ID" value="KPL74623.1"/>
    <property type="molecule type" value="Genomic_DNA"/>
</dbReference>
<name>A0A0P6WWG7_9CHLR</name>
<dbReference type="PANTHER" id="PTHR45663:SF11">
    <property type="entry name" value="GEO12009P1"/>
    <property type="match status" value="1"/>
</dbReference>
<dbReference type="CDD" id="cd02947">
    <property type="entry name" value="TRX_family"/>
    <property type="match status" value="1"/>
</dbReference>
<dbReference type="GO" id="GO:0045454">
    <property type="term" value="P:cell redox homeostasis"/>
    <property type="evidence" value="ECO:0007669"/>
    <property type="project" value="TreeGrafter"/>
</dbReference>
<dbReference type="Proteomes" id="UP000050514">
    <property type="component" value="Unassembled WGS sequence"/>
</dbReference>
<keyword evidence="2" id="KW-0813">Transport</keyword>
<dbReference type="PRINTS" id="PR00421">
    <property type="entry name" value="THIOREDOXIN"/>
</dbReference>
<dbReference type="Gene3D" id="3.40.30.10">
    <property type="entry name" value="Glutaredoxin"/>
    <property type="match status" value="1"/>
</dbReference>
<dbReference type="STRING" id="360411.AC812_11180"/>
<dbReference type="PROSITE" id="PS51352">
    <property type="entry name" value="THIOREDOXIN_2"/>
    <property type="match status" value="1"/>
</dbReference>
<evidence type="ECO:0000256" key="3">
    <source>
        <dbReference type="ARBA" id="ARBA00022982"/>
    </source>
</evidence>
<gene>
    <name evidence="9" type="ORF">AC812_11180</name>
</gene>
<dbReference type="FunFam" id="3.40.30.10:FF:000001">
    <property type="entry name" value="Thioredoxin"/>
    <property type="match status" value="1"/>
</dbReference>
<dbReference type="SUPFAM" id="SSF52833">
    <property type="entry name" value="Thioredoxin-like"/>
    <property type="match status" value="1"/>
</dbReference>
<sequence length="113" mass="12933">MKEIETISEEEFEQRVLGTEKPVLVEFGAVWCGPCKRLEPELARLSQEWGDRLEILSVDVDEASDLAMQFMVLSVPTLILFQNGEAVKRMSGFQPLQRLKETLEPYLVVHPQD</sequence>
<protein>
    <recommendedName>
        <fullName evidence="6">Thioredoxin</fullName>
    </recommendedName>
</protein>
<comment type="caution">
    <text evidence="9">The sequence shown here is derived from an EMBL/GenBank/DDBJ whole genome shotgun (WGS) entry which is preliminary data.</text>
</comment>
<dbReference type="PIRSF" id="PIRSF000077">
    <property type="entry name" value="Thioredoxin"/>
    <property type="match status" value="1"/>
</dbReference>
<evidence type="ECO:0000256" key="4">
    <source>
        <dbReference type="ARBA" id="ARBA00023157"/>
    </source>
</evidence>
<keyword evidence="10" id="KW-1185">Reference proteome</keyword>